<evidence type="ECO:0000313" key="2">
    <source>
        <dbReference type="EMBL" id="MDG4717985.1"/>
    </source>
</evidence>
<comment type="caution">
    <text evidence="2">The sequence shown here is derived from an EMBL/GenBank/DDBJ whole genome shotgun (WGS) entry which is preliminary data.</text>
</comment>
<dbReference type="RefSeq" id="WP_278006787.1">
    <property type="nucleotide sequence ID" value="NZ_JARSBO010000002.1"/>
</dbReference>
<gene>
    <name evidence="2" type="ORF">P7680_03195</name>
</gene>
<proteinExistence type="predicted"/>
<dbReference type="EMBL" id="JARSBO010000002">
    <property type="protein sequence ID" value="MDG4717985.1"/>
    <property type="molecule type" value="Genomic_DNA"/>
</dbReference>
<name>A0ABT6G7F6_9PROT</name>
<keyword evidence="3" id="KW-1185">Reference proteome</keyword>
<accession>A0ABT6G7F6</accession>
<evidence type="ECO:0000259" key="1">
    <source>
        <dbReference type="PROSITE" id="PS51186"/>
    </source>
</evidence>
<dbReference type="InterPro" id="IPR000182">
    <property type="entry name" value="GNAT_dom"/>
</dbReference>
<reference evidence="2 3" key="1">
    <citation type="submission" date="2023-03" db="EMBL/GenBank/DDBJ databases">
        <title>Strain FZY0004 represents a novel species in the genus Thalassospira isolated from seawater.</title>
        <authorList>
            <person name="Fu Z.-Y."/>
        </authorList>
    </citation>
    <scope>NUCLEOTIDE SEQUENCE [LARGE SCALE GENOMIC DNA]</scope>
    <source>
        <strain evidence="2 3">FZY0004</strain>
    </source>
</reference>
<protein>
    <submittedName>
        <fullName evidence="2">GNAT family N-acetyltransferase</fullName>
    </submittedName>
</protein>
<evidence type="ECO:0000313" key="3">
    <source>
        <dbReference type="Proteomes" id="UP001529180"/>
    </source>
</evidence>
<dbReference type="Gene3D" id="3.40.630.30">
    <property type="match status" value="1"/>
</dbReference>
<dbReference type="SUPFAM" id="SSF55729">
    <property type="entry name" value="Acyl-CoA N-acyltransferases (Nat)"/>
    <property type="match status" value="1"/>
</dbReference>
<dbReference type="CDD" id="cd04301">
    <property type="entry name" value="NAT_SF"/>
    <property type="match status" value="1"/>
</dbReference>
<dbReference type="PROSITE" id="PS51186">
    <property type="entry name" value="GNAT"/>
    <property type="match status" value="1"/>
</dbReference>
<dbReference type="InterPro" id="IPR016181">
    <property type="entry name" value="Acyl_CoA_acyltransferase"/>
</dbReference>
<organism evidence="2 3">
    <name type="scientific">Thalassospira aquimaris</name>
    <dbReference type="NCBI Taxonomy" id="3037796"/>
    <lineage>
        <taxon>Bacteria</taxon>
        <taxon>Pseudomonadati</taxon>
        <taxon>Pseudomonadota</taxon>
        <taxon>Alphaproteobacteria</taxon>
        <taxon>Rhodospirillales</taxon>
        <taxon>Thalassospiraceae</taxon>
        <taxon>Thalassospira</taxon>
    </lineage>
</organism>
<sequence>MTDTKLPLHIAQYDPATMEGPFRALLGRWGVLEQSSPFYDYWQPILKDHRTVLDDLVMAFDGEAVIGLAQVNWRPTLDNKARSVTYFINTDQPKEHVARAIKQHLDIILAKRGLTTQVAFSPPEYADYNAFYEQIGFVHRAEYDSMRMIWDGGDYTKSAVAGLSIHHYDHDHPDPVIEAELATMFNRTFANEPACADLEGKDIRKLSVHGGMWFAYAREQATGTIVAYAECGVDGLFSAISVIRPYWGKGVAEWLAAHCMDHFRANGIDKLWSLVRTRNAASIRLHERMGWKRDGDGIYRYFFSQIEQA</sequence>
<dbReference type="Proteomes" id="UP001529180">
    <property type="component" value="Unassembled WGS sequence"/>
</dbReference>
<feature type="domain" description="N-acetyltransferase" evidence="1">
    <location>
        <begin position="175"/>
        <end position="309"/>
    </location>
</feature>
<dbReference type="Pfam" id="PF00583">
    <property type="entry name" value="Acetyltransf_1"/>
    <property type="match status" value="1"/>
</dbReference>